<keyword evidence="6" id="KW-1185">Reference proteome</keyword>
<evidence type="ECO:0000256" key="3">
    <source>
        <dbReference type="ARBA" id="ARBA00022777"/>
    </source>
</evidence>
<keyword evidence="3 4" id="KW-0418">Kinase</keyword>
<name>A0ABD3MFD1_9STRA</name>
<proteinExistence type="inferred from homology"/>
<dbReference type="GO" id="GO:0000166">
    <property type="term" value="F:nucleotide binding"/>
    <property type="evidence" value="ECO:0007669"/>
    <property type="project" value="UniProtKB-KW"/>
</dbReference>
<evidence type="ECO:0008006" key="7">
    <source>
        <dbReference type="Google" id="ProtNLM"/>
    </source>
</evidence>
<comment type="similarity">
    <text evidence="4">Belongs to the adenylate kinase family.</text>
</comment>
<dbReference type="Proteomes" id="UP001530315">
    <property type="component" value="Unassembled WGS sequence"/>
</dbReference>
<dbReference type="CDD" id="cd01428">
    <property type="entry name" value="ADK"/>
    <property type="match status" value="1"/>
</dbReference>
<dbReference type="SUPFAM" id="SSF52540">
    <property type="entry name" value="P-loop containing nucleoside triphosphate hydrolases"/>
    <property type="match status" value="1"/>
</dbReference>
<dbReference type="PANTHER" id="PTHR23359">
    <property type="entry name" value="NUCLEOTIDE KINASE"/>
    <property type="match status" value="1"/>
</dbReference>
<dbReference type="Gene3D" id="3.40.50.300">
    <property type="entry name" value="P-loop containing nucleotide triphosphate hydrolases"/>
    <property type="match status" value="1"/>
</dbReference>
<dbReference type="PRINTS" id="PR00094">
    <property type="entry name" value="ADENYLTKNASE"/>
</dbReference>
<dbReference type="InterPro" id="IPR027417">
    <property type="entry name" value="P-loop_NTPase"/>
</dbReference>
<evidence type="ECO:0000313" key="5">
    <source>
        <dbReference type="EMBL" id="KAL3762639.1"/>
    </source>
</evidence>
<organism evidence="5 6">
    <name type="scientific">Stephanodiscus triporus</name>
    <dbReference type="NCBI Taxonomy" id="2934178"/>
    <lineage>
        <taxon>Eukaryota</taxon>
        <taxon>Sar</taxon>
        <taxon>Stramenopiles</taxon>
        <taxon>Ochrophyta</taxon>
        <taxon>Bacillariophyta</taxon>
        <taxon>Coscinodiscophyceae</taxon>
        <taxon>Thalassiosirophycidae</taxon>
        <taxon>Stephanodiscales</taxon>
        <taxon>Stephanodiscaceae</taxon>
        <taxon>Stephanodiscus</taxon>
    </lineage>
</organism>
<sequence length="228" mass="25358">MARVLSLIGPPGSGKGTYGSLLATRFLNASFVSVGDILRENAAGNEHLASVLRSGALVDDALVNDAVMQNTENRAREKNLVILDGYPRTGPQSHLLAKWPVGLRPSLALQFDVPYDVCTIKLLGRRKCSICNKSINVNGVDVLGFDMPPMIPESGACKVNCNPDLDWNKRDDDTIDTIRLRMEIYHKETTPVLQYWKERRRLLSFVPYNGVKDIDKLKSLVEARLHSL</sequence>
<evidence type="ECO:0000256" key="1">
    <source>
        <dbReference type="ARBA" id="ARBA00022679"/>
    </source>
</evidence>
<dbReference type="PROSITE" id="PS00113">
    <property type="entry name" value="ADENYLATE_KINASE"/>
    <property type="match status" value="1"/>
</dbReference>
<gene>
    <name evidence="5" type="ORF">ACHAW5_007210</name>
</gene>
<dbReference type="GO" id="GO:0016301">
    <property type="term" value="F:kinase activity"/>
    <property type="evidence" value="ECO:0007669"/>
    <property type="project" value="UniProtKB-KW"/>
</dbReference>
<dbReference type="InterPro" id="IPR000850">
    <property type="entry name" value="Adenylat/UMP-CMP_kin"/>
</dbReference>
<comment type="caution">
    <text evidence="5">The sequence shown here is derived from an EMBL/GenBank/DDBJ whole genome shotgun (WGS) entry which is preliminary data.</text>
</comment>
<reference evidence="5 6" key="1">
    <citation type="submission" date="2024-10" db="EMBL/GenBank/DDBJ databases">
        <title>Updated reference genomes for cyclostephanoid diatoms.</title>
        <authorList>
            <person name="Roberts W.R."/>
            <person name="Alverson A.J."/>
        </authorList>
    </citation>
    <scope>NUCLEOTIDE SEQUENCE [LARGE SCALE GENOMIC DNA]</scope>
    <source>
        <strain evidence="5 6">AJA276-08</strain>
    </source>
</reference>
<keyword evidence="1 4" id="KW-0808">Transferase</keyword>
<accession>A0ABD3MFD1</accession>
<evidence type="ECO:0000313" key="6">
    <source>
        <dbReference type="Proteomes" id="UP001530315"/>
    </source>
</evidence>
<dbReference type="EMBL" id="JALLAZ020001821">
    <property type="protein sequence ID" value="KAL3762639.1"/>
    <property type="molecule type" value="Genomic_DNA"/>
</dbReference>
<dbReference type="HAMAP" id="MF_00235">
    <property type="entry name" value="Adenylate_kinase_Adk"/>
    <property type="match status" value="1"/>
</dbReference>
<dbReference type="AlphaFoldDB" id="A0ABD3MFD1"/>
<evidence type="ECO:0000256" key="4">
    <source>
        <dbReference type="RuleBase" id="RU003330"/>
    </source>
</evidence>
<keyword evidence="2" id="KW-0547">Nucleotide-binding</keyword>
<protein>
    <recommendedName>
        <fullName evidence="7">Adenylate kinase</fullName>
    </recommendedName>
</protein>
<dbReference type="InterPro" id="IPR033690">
    <property type="entry name" value="Adenylat_kinase_CS"/>
</dbReference>
<evidence type="ECO:0000256" key="2">
    <source>
        <dbReference type="ARBA" id="ARBA00022741"/>
    </source>
</evidence>
<dbReference type="Pfam" id="PF00406">
    <property type="entry name" value="ADK"/>
    <property type="match status" value="1"/>
</dbReference>